<dbReference type="EMBL" id="FZQP02005255">
    <property type="protein sequence ID" value="VVD01251.1"/>
    <property type="molecule type" value="Genomic_DNA"/>
</dbReference>
<dbReference type="AlphaFoldDB" id="A0A5E4QU31"/>
<accession>A0A5E4QU31</accession>
<feature type="transmembrane region" description="Helical" evidence="1">
    <location>
        <begin position="99"/>
        <end position="122"/>
    </location>
</feature>
<reference evidence="2 3" key="1">
    <citation type="submission" date="2017-07" db="EMBL/GenBank/DDBJ databases">
        <authorList>
            <person name="Talla V."/>
            <person name="Backstrom N."/>
        </authorList>
    </citation>
    <scope>NUCLEOTIDE SEQUENCE [LARGE SCALE GENOMIC DNA]</scope>
</reference>
<evidence type="ECO:0000313" key="2">
    <source>
        <dbReference type="EMBL" id="VVD01251.1"/>
    </source>
</evidence>
<gene>
    <name evidence="2" type="ORF">LSINAPIS_LOCUS11711</name>
</gene>
<feature type="transmembrane region" description="Helical" evidence="1">
    <location>
        <begin position="163"/>
        <end position="181"/>
    </location>
</feature>
<evidence type="ECO:0000313" key="3">
    <source>
        <dbReference type="Proteomes" id="UP000324832"/>
    </source>
</evidence>
<name>A0A5E4QU31_9NEOP</name>
<protein>
    <submittedName>
        <fullName evidence="2">Uncharacterized protein</fullName>
    </submittedName>
</protein>
<keyword evidence="1" id="KW-1133">Transmembrane helix</keyword>
<evidence type="ECO:0000256" key="1">
    <source>
        <dbReference type="SAM" id="Phobius"/>
    </source>
</evidence>
<keyword evidence="1" id="KW-0812">Transmembrane</keyword>
<feature type="transmembrane region" description="Helical" evidence="1">
    <location>
        <begin position="134"/>
        <end position="157"/>
    </location>
</feature>
<dbReference type="Proteomes" id="UP000324832">
    <property type="component" value="Unassembled WGS sequence"/>
</dbReference>
<organism evidence="2 3">
    <name type="scientific">Leptidea sinapis</name>
    <dbReference type="NCBI Taxonomy" id="189913"/>
    <lineage>
        <taxon>Eukaryota</taxon>
        <taxon>Metazoa</taxon>
        <taxon>Ecdysozoa</taxon>
        <taxon>Arthropoda</taxon>
        <taxon>Hexapoda</taxon>
        <taxon>Insecta</taxon>
        <taxon>Pterygota</taxon>
        <taxon>Neoptera</taxon>
        <taxon>Endopterygota</taxon>
        <taxon>Lepidoptera</taxon>
        <taxon>Glossata</taxon>
        <taxon>Ditrysia</taxon>
        <taxon>Papilionoidea</taxon>
        <taxon>Pieridae</taxon>
        <taxon>Dismorphiinae</taxon>
        <taxon>Leptidea</taxon>
    </lineage>
</organism>
<keyword evidence="3" id="KW-1185">Reference proteome</keyword>
<proteinExistence type="predicted"/>
<sequence>MINILMKNKMCARWRSSCNWPELKLYCGCLELKTGIIIYSIINLILIIVLSIANALALGYLINVKTLVKGLTPDDVSNHFNVTFTDDDLRSVQSLFKVFIIYIVLWMVLKAIYSLALIWIMYSLIFKKPKLLKLMLYVIIVNWSFDIIVLIGGVIVLKTEYQIASLIITLTEGYNLIAINSQYKRFTFKSRIVPEEHLNSSATHTNIQALTTNNVLRITQYEQPHCQTCSCLLSPTTETSDITLPVTESPVTTNSITDFENPTNAKTMNLKDMPIIFNQEQLQVTGSPLYVANGSDDGDVFRPERPTTLELRSNINRDMNSCVNYDETMTRHNE</sequence>
<feature type="transmembrane region" description="Helical" evidence="1">
    <location>
        <begin position="36"/>
        <end position="62"/>
    </location>
</feature>
<keyword evidence="1" id="KW-0472">Membrane</keyword>